<organism evidence="1 2">
    <name type="scientific">Linum trigynum</name>
    <dbReference type="NCBI Taxonomy" id="586398"/>
    <lineage>
        <taxon>Eukaryota</taxon>
        <taxon>Viridiplantae</taxon>
        <taxon>Streptophyta</taxon>
        <taxon>Embryophyta</taxon>
        <taxon>Tracheophyta</taxon>
        <taxon>Spermatophyta</taxon>
        <taxon>Magnoliopsida</taxon>
        <taxon>eudicotyledons</taxon>
        <taxon>Gunneridae</taxon>
        <taxon>Pentapetalae</taxon>
        <taxon>rosids</taxon>
        <taxon>fabids</taxon>
        <taxon>Malpighiales</taxon>
        <taxon>Linaceae</taxon>
        <taxon>Linum</taxon>
    </lineage>
</organism>
<evidence type="ECO:0000313" key="2">
    <source>
        <dbReference type="Proteomes" id="UP001497516"/>
    </source>
</evidence>
<gene>
    <name evidence="1" type="ORF">LTRI10_LOCUS24448</name>
</gene>
<keyword evidence="2" id="KW-1185">Reference proteome</keyword>
<proteinExistence type="predicted"/>
<dbReference type="EMBL" id="OZ034817">
    <property type="protein sequence ID" value="CAL1383161.1"/>
    <property type="molecule type" value="Genomic_DNA"/>
</dbReference>
<protein>
    <submittedName>
        <fullName evidence="1">Uncharacterized protein</fullName>
    </submittedName>
</protein>
<evidence type="ECO:0000313" key="1">
    <source>
        <dbReference type="EMBL" id="CAL1383161.1"/>
    </source>
</evidence>
<reference evidence="1 2" key="1">
    <citation type="submission" date="2024-04" db="EMBL/GenBank/DDBJ databases">
        <authorList>
            <person name="Fracassetti M."/>
        </authorList>
    </citation>
    <scope>NUCLEOTIDE SEQUENCE [LARGE SCALE GENOMIC DNA]</scope>
</reference>
<dbReference type="AlphaFoldDB" id="A0AAV2EB44"/>
<dbReference type="Proteomes" id="UP001497516">
    <property type="component" value="Chromosome 4"/>
</dbReference>
<accession>A0AAV2EB44</accession>
<name>A0AAV2EB44_9ROSI</name>
<sequence>MIAAILHNKRREKEARLHIMARIHAIMKKMDIPIEDVSPNLLAPLPFHHSKNKKDPPMRIEYYASRA</sequence>